<dbReference type="GO" id="GO:0071555">
    <property type="term" value="P:cell wall organization"/>
    <property type="evidence" value="ECO:0007669"/>
    <property type="project" value="UniProtKB-KW"/>
</dbReference>
<reference evidence="4 5" key="1">
    <citation type="submission" date="2015-06" db="EMBL/GenBank/DDBJ databases">
        <authorList>
            <person name="Wibberg Daniel"/>
        </authorList>
    </citation>
    <scope>NUCLEOTIDE SEQUENCE [LARGE SCALE GENOMIC DNA]</scope>
    <source>
        <strain evidence="4 5">T3/55T</strain>
    </source>
</reference>
<name>A0A0H5STC3_HERHM</name>
<dbReference type="AlphaFoldDB" id="A0A0H5STC3"/>
<feature type="domain" description="MurL N-terminal" evidence="3">
    <location>
        <begin position="13"/>
        <end position="300"/>
    </location>
</feature>
<dbReference type="GO" id="GO:0009252">
    <property type="term" value="P:peptidoglycan biosynthetic process"/>
    <property type="evidence" value="ECO:0007669"/>
    <property type="project" value="UniProtKB-UniRule"/>
</dbReference>
<dbReference type="HAMAP" id="MF_02209">
    <property type="entry name" value="MurL"/>
    <property type="match status" value="1"/>
</dbReference>
<comment type="similarity">
    <text evidence="1">Belongs to the MurL family.</text>
</comment>
<keyword evidence="1" id="KW-0133">Cell shape</keyword>
<evidence type="ECO:0000259" key="2">
    <source>
        <dbReference type="Pfam" id="PF26298"/>
    </source>
</evidence>
<proteinExistence type="inferred from homology"/>
<accession>A0A0H5STC3</accession>
<dbReference type="RefSeq" id="WP_103201707.1">
    <property type="nucleotide sequence ID" value="NZ_CVTD020000008.1"/>
</dbReference>
<organism evidence="4 5">
    <name type="scientific">Herbinix hemicellulosilytica</name>
    <dbReference type="NCBI Taxonomy" id="1564487"/>
    <lineage>
        <taxon>Bacteria</taxon>
        <taxon>Bacillati</taxon>
        <taxon>Bacillota</taxon>
        <taxon>Clostridia</taxon>
        <taxon>Lachnospirales</taxon>
        <taxon>Lachnospiraceae</taxon>
        <taxon>Herbinix</taxon>
    </lineage>
</organism>
<dbReference type="UniPathway" id="UPA00219"/>
<dbReference type="EMBL" id="CVTD020000008">
    <property type="protein sequence ID" value="CRZ33533.1"/>
    <property type="molecule type" value="Genomic_DNA"/>
</dbReference>
<evidence type="ECO:0000256" key="1">
    <source>
        <dbReference type="HAMAP-Rule" id="MF_02209"/>
    </source>
</evidence>
<dbReference type="Pfam" id="PF26298">
    <property type="entry name" value="MurL_epimerase_C"/>
    <property type="match status" value="1"/>
</dbReference>
<dbReference type="GO" id="GO:0008360">
    <property type="term" value="P:regulation of cell shape"/>
    <property type="evidence" value="ECO:0007669"/>
    <property type="project" value="UniProtKB-KW"/>
</dbReference>
<comment type="catalytic activity">
    <reaction evidence="1">
        <text>UDP-N-acetyl-alpha-D-muramoyl-L-alanyl-L-glutamate + ATP + H2O = UDP-N-acetyl-alpha-D-muramoyl-L-alanyl-D-glutamate + AMP + diphosphate + H(+)</text>
        <dbReference type="Rhea" id="RHEA:58812"/>
        <dbReference type="ChEBI" id="CHEBI:15377"/>
        <dbReference type="ChEBI" id="CHEBI:15378"/>
        <dbReference type="ChEBI" id="CHEBI:30616"/>
        <dbReference type="ChEBI" id="CHEBI:33019"/>
        <dbReference type="ChEBI" id="CHEBI:83900"/>
        <dbReference type="ChEBI" id="CHEBI:142725"/>
        <dbReference type="ChEBI" id="CHEBI:456215"/>
        <dbReference type="EC" id="5.1.1.23"/>
    </reaction>
</comment>
<dbReference type="OrthoDB" id="9768152at2"/>
<feature type="domain" description="MurL C-terminal" evidence="2">
    <location>
        <begin position="323"/>
        <end position="413"/>
    </location>
</feature>
<dbReference type="Proteomes" id="UP000236497">
    <property type="component" value="Unassembled WGS sequence"/>
</dbReference>
<dbReference type="InterPro" id="IPR043689">
    <property type="entry name" value="MurL"/>
</dbReference>
<dbReference type="InterPro" id="IPR058740">
    <property type="entry name" value="MurL_N"/>
</dbReference>
<keyword evidence="1" id="KW-0413">Isomerase</keyword>
<dbReference type="Pfam" id="PF26299">
    <property type="entry name" value="MurL_N"/>
    <property type="match status" value="1"/>
</dbReference>
<dbReference type="GO" id="GO:0016855">
    <property type="term" value="F:racemase and epimerase activity, acting on amino acids and derivatives"/>
    <property type="evidence" value="ECO:0007669"/>
    <property type="project" value="UniProtKB-UniRule"/>
</dbReference>
<dbReference type="GO" id="GO:0005737">
    <property type="term" value="C:cytoplasm"/>
    <property type="evidence" value="ECO:0007669"/>
    <property type="project" value="UniProtKB-UniRule"/>
</dbReference>
<comment type="pathway">
    <text evidence="1">Cell wall biogenesis; peptidoglycan biosynthesis.</text>
</comment>
<comment type="function">
    <text evidence="1">Cell wall formation. Catalyzes epimerization of the terminal L-glutamate in UDP-N-acetyl-alpha-D-muramoyl-L-alanyl-L-glutamate.</text>
</comment>
<evidence type="ECO:0000313" key="4">
    <source>
        <dbReference type="EMBL" id="CRZ33533.1"/>
    </source>
</evidence>
<sequence length="459" mass="52753">MENDKAKLFEELRTKYPKFIYKGYTYAIGESSLDIDFNFEIPGLSQFNPRWSIKKSESKITDPKDLELLIFNLGMVELISYWKLTCSPKIIINCGYLSSEQIKWWKKLFIKGLGEFFYTNGISFNYDMFEFRCDNSQNNINFIKNPVAVADNSNPKVLIPVGGGKDSAVTINLLENKADRYGYVINPRKACIDTLNASSIPEDKYIFVHRTLDPNMLRLNAEGFLNGHTPFSAMVAFSAVLTAFLNDIPYVALSNESSANEATVLGSDVNHQYSKSFEFEADFVNYEKEYIKSGVHYFSLLRPFAEVKIAEFFSKYKEYHEIFRSCNAGSKLDIWCNKCAKCLFVYIILSPFLDESGMLKIFGENLLDKDELKPIFDKLIGIMPEKPFECVGSYNEVNAALQELLRQYEKNGMSLPVLLEYYRKLPGIPKYNLQDYCDSFDNDNLIPDYFLNLLKDMGK</sequence>
<keyword evidence="1" id="KW-0132">Cell division</keyword>
<evidence type="ECO:0000313" key="5">
    <source>
        <dbReference type="Proteomes" id="UP000236497"/>
    </source>
</evidence>
<keyword evidence="1" id="KW-0573">Peptidoglycan synthesis</keyword>
<dbReference type="GO" id="GO:0051301">
    <property type="term" value="P:cell division"/>
    <property type="evidence" value="ECO:0007669"/>
    <property type="project" value="UniProtKB-KW"/>
</dbReference>
<evidence type="ECO:0000259" key="3">
    <source>
        <dbReference type="Pfam" id="PF26299"/>
    </source>
</evidence>
<dbReference type="EC" id="5.1.1.23" evidence="1"/>
<gene>
    <name evidence="1" type="primary">murL</name>
    <name evidence="4" type="ORF">HHT355_0323</name>
</gene>
<dbReference type="InterPro" id="IPR058741">
    <property type="entry name" value="MurL_C"/>
</dbReference>
<protein>
    <recommendedName>
        <fullName evidence="1">UDP-N-acetyl-alpha-D-muramoyl-L-alanyl-L-glutamate epimerase</fullName>
        <ecNumber evidence="1">5.1.1.23</ecNumber>
    </recommendedName>
    <alternativeName>
        <fullName evidence="1">UDP-MurNAc-L-Ala-L-Glu epimerase</fullName>
    </alternativeName>
</protein>
<keyword evidence="1" id="KW-0961">Cell wall biogenesis/degradation</keyword>
<keyword evidence="5" id="KW-1185">Reference proteome</keyword>
<keyword evidence="1" id="KW-0131">Cell cycle</keyword>